<organism evidence="2 3">
    <name type="scientific">Sulfurospirillum cavolei</name>
    <dbReference type="NCBI Taxonomy" id="366522"/>
    <lineage>
        <taxon>Bacteria</taxon>
        <taxon>Pseudomonadati</taxon>
        <taxon>Campylobacterota</taxon>
        <taxon>Epsilonproteobacteria</taxon>
        <taxon>Campylobacterales</taxon>
        <taxon>Sulfurospirillaceae</taxon>
        <taxon>Sulfurospirillum</taxon>
    </lineage>
</organism>
<keyword evidence="1" id="KW-0460">Magnesium</keyword>
<keyword evidence="1" id="KW-0408">Iron</keyword>
<comment type="cofactor">
    <cofactor evidence="1">
        <name>Ni(2+)</name>
        <dbReference type="ChEBI" id="CHEBI:49786"/>
    </cofactor>
</comment>
<gene>
    <name evidence="2" type="ORF">CFH80_07075</name>
</gene>
<dbReference type="Gene3D" id="1.10.645.10">
    <property type="entry name" value="Cytochrome-c3 Hydrogenase, chain B"/>
    <property type="match status" value="1"/>
</dbReference>
<dbReference type="Proteomes" id="UP000231638">
    <property type="component" value="Unassembled WGS sequence"/>
</dbReference>
<name>A0A2D3WHM6_9BACT</name>
<dbReference type="STRING" id="366522.GCA_001548055_01423"/>
<evidence type="ECO:0000313" key="3">
    <source>
        <dbReference type="Proteomes" id="UP000231638"/>
    </source>
</evidence>
<accession>A0A2D3WHM6</accession>
<dbReference type="GO" id="GO:0016151">
    <property type="term" value="F:nickel cation binding"/>
    <property type="evidence" value="ECO:0007669"/>
    <property type="project" value="InterPro"/>
</dbReference>
<comment type="cofactor">
    <cofactor evidence="1">
        <name>Fe cation</name>
        <dbReference type="ChEBI" id="CHEBI:24875"/>
    </cofactor>
</comment>
<dbReference type="PANTHER" id="PTHR42958:SF4">
    <property type="entry name" value="HYDROGENASE EXPRESSION_FORMATION PROTEIN HUPK"/>
    <property type="match status" value="1"/>
</dbReference>
<dbReference type="Pfam" id="PF00374">
    <property type="entry name" value="NiFeSe_Hases"/>
    <property type="match status" value="1"/>
</dbReference>
<evidence type="ECO:0000256" key="1">
    <source>
        <dbReference type="PIRSR" id="PIRSR601501-1"/>
    </source>
</evidence>
<feature type="non-terminal residue" evidence="2">
    <location>
        <position position="1"/>
    </location>
</feature>
<dbReference type="PANTHER" id="PTHR42958">
    <property type="entry name" value="HYDROGENASE-2 LARGE CHAIN"/>
    <property type="match status" value="1"/>
</dbReference>
<dbReference type="EMBL" id="DLUG01000186">
    <property type="protein sequence ID" value="DAB36013.1"/>
    <property type="molecule type" value="Genomic_DNA"/>
</dbReference>
<proteinExistence type="predicted"/>
<dbReference type="AlphaFoldDB" id="A0A2D3WHM6"/>
<sequence>KKSFFEVGPLARMMVAKEGLIRDFHRRFKDAALTRVMARVAECAHLLVQTKRLLENLDIREASLIPPQRNVHELSAEGIGVVEAPRGSLIHTINVRHGVIERYDIITPTVWNLGNGERDNLSVVQKALVGLDSLTKADFIVKSFDVCSVCTTQ</sequence>
<feature type="binding site" evidence="1">
    <location>
        <position position="105"/>
    </location>
    <ligand>
        <name>Mg(2+)</name>
        <dbReference type="ChEBI" id="CHEBI:18420"/>
    </ligand>
</feature>
<feature type="binding site" evidence="1">
    <location>
        <position position="150"/>
    </location>
    <ligand>
        <name>Fe cation</name>
        <dbReference type="ChEBI" id="CHEBI:24875"/>
    </ligand>
</feature>
<dbReference type="SUPFAM" id="SSF56762">
    <property type="entry name" value="HydB/Nqo4-like"/>
    <property type="match status" value="1"/>
</dbReference>
<dbReference type="InterPro" id="IPR001501">
    <property type="entry name" value="Ni-dep_hyd_lsu"/>
</dbReference>
<dbReference type="InterPro" id="IPR050867">
    <property type="entry name" value="NiFe/NiFeSe_hydrgnase_LSU"/>
</dbReference>
<comment type="caution">
    <text evidence="2">The sequence shown here is derived from an EMBL/GenBank/DDBJ whole genome shotgun (WGS) entry which is preliminary data.</text>
</comment>
<reference evidence="2 3" key="1">
    <citation type="journal article" date="2017" name="Front. Microbiol.">
        <title>Comparative Genomic Analysis of the Class Epsilonproteobacteria and Proposed Reclassification to Epsilonbacteraeota (phyl. nov.).</title>
        <authorList>
            <person name="Waite D.W."/>
            <person name="Vanwonterghem I."/>
            <person name="Rinke C."/>
            <person name="Parks D.H."/>
            <person name="Zhang Y."/>
            <person name="Takai K."/>
            <person name="Sievert S.M."/>
            <person name="Simon J."/>
            <person name="Campbell B.J."/>
            <person name="Hanson T.E."/>
            <person name="Woyke T."/>
            <person name="Klotz M.G."/>
            <person name="Hugenholtz P."/>
        </authorList>
    </citation>
    <scope>NUCLEOTIDE SEQUENCE [LARGE SCALE GENOMIC DNA]</scope>
    <source>
        <strain evidence="2">UBA11420</strain>
    </source>
</reference>
<keyword evidence="1" id="KW-0533">Nickel</keyword>
<keyword evidence="1" id="KW-0479">Metal-binding</keyword>
<feature type="binding site" evidence="1">
    <location>
        <position position="147"/>
    </location>
    <ligand>
        <name>Ni(2+)</name>
        <dbReference type="ChEBI" id="CHEBI:49786"/>
    </ligand>
</feature>
<protein>
    <submittedName>
        <fullName evidence="2">Hydrogenase</fullName>
    </submittedName>
</protein>
<evidence type="ECO:0000313" key="2">
    <source>
        <dbReference type="EMBL" id="DAB36013.1"/>
    </source>
</evidence>
<dbReference type="InterPro" id="IPR029014">
    <property type="entry name" value="NiFe-Hase_large"/>
</dbReference>